<evidence type="ECO:0000313" key="3">
    <source>
        <dbReference type="EMBL" id="ESO02883.1"/>
    </source>
</evidence>
<dbReference type="GO" id="GO:0004888">
    <property type="term" value="F:transmembrane signaling receptor activity"/>
    <property type="evidence" value="ECO:0007669"/>
    <property type="project" value="InterPro"/>
</dbReference>
<dbReference type="CTD" id="20204953"/>
<evidence type="ECO:0000259" key="2">
    <source>
        <dbReference type="Pfam" id="PF02932"/>
    </source>
</evidence>
<dbReference type="GO" id="GO:0005216">
    <property type="term" value="F:monoatomic ion channel activity"/>
    <property type="evidence" value="ECO:0007669"/>
    <property type="project" value="InterPro"/>
</dbReference>
<dbReference type="KEGG" id="hro:HELRODRAFT_174325"/>
<sequence length="156" mass="17770">MVIQRNHSCISIEFVLHRDIGYFIIQVYVPSMLIVILSWVSFWISIDAHPARVSLGLFTVLTTTTMSGGAREGLPRVSYIKAIDIWMIVCLVFVFASLLEYAVVNVLARRQVKPQNLAKIMQNKNLGKMSDALTRIFTELNNRDYILSVVLYLAVY</sequence>
<dbReference type="InterPro" id="IPR006029">
    <property type="entry name" value="Neurotrans-gated_channel_TM"/>
</dbReference>
<dbReference type="InterPro" id="IPR036719">
    <property type="entry name" value="Neuro-gated_channel_TM_sf"/>
</dbReference>
<dbReference type="SUPFAM" id="SSF90112">
    <property type="entry name" value="Neurotransmitter-gated ion-channel transmembrane pore"/>
    <property type="match status" value="1"/>
</dbReference>
<dbReference type="STRING" id="6412.T1F804"/>
<dbReference type="EMBL" id="AMQM01004887">
    <property type="status" value="NOT_ANNOTATED_CDS"/>
    <property type="molecule type" value="Genomic_DNA"/>
</dbReference>
<feature type="transmembrane region" description="Helical" evidence="1">
    <location>
        <begin position="85"/>
        <end position="108"/>
    </location>
</feature>
<dbReference type="AlphaFoldDB" id="T1F804"/>
<evidence type="ECO:0000256" key="1">
    <source>
        <dbReference type="SAM" id="Phobius"/>
    </source>
</evidence>
<proteinExistence type="predicted"/>
<dbReference type="InterPro" id="IPR006028">
    <property type="entry name" value="GABAA/Glycine_rcpt"/>
</dbReference>
<keyword evidence="5" id="KW-1185">Reference proteome</keyword>
<evidence type="ECO:0000313" key="5">
    <source>
        <dbReference type="Proteomes" id="UP000015101"/>
    </source>
</evidence>
<dbReference type="HOGENOM" id="CLU_1688658_0_0_1"/>
<gene>
    <name evidence="4" type="primary">20204953</name>
    <name evidence="3" type="ORF">HELRODRAFT_174325</name>
</gene>
<dbReference type="OMA" id="WISIDAH"/>
<dbReference type="eggNOG" id="KOG3644">
    <property type="taxonomic scope" value="Eukaryota"/>
</dbReference>
<dbReference type="FunFam" id="1.20.58.390:FF:000123">
    <property type="entry name" value="Uncharacterized protein"/>
    <property type="match status" value="1"/>
</dbReference>
<protein>
    <recommendedName>
        <fullName evidence="2">Neurotransmitter-gated ion-channel transmembrane domain-containing protein</fullName>
    </recommendedName>
</protein>
<reference evidence="5" key="1">
    <citation type="submission" date="2012-12" db="EMBL/GenBank/DDBJ databases">
        <authorList>
            <person name="Hellsten U."/>
            <person name="Grimwood J."/>
            <person name="Chapman J.A."/>
            <person name="Shapiro H."/>
            <person name="Aerts A."/>
            <person name="Otillar R.P."/>
            <person name="Terry A.Y."/>
            <person name="Boore J.L."/>
            <person name="Simakov O."/>
            <person name="Marletaz F."/>
            <person name="Cho S.-J."/>
            <person name="Edsinger-Gonzales E."/>
            <person name="Havlak P."/>
            <person name="Kuo D.-H."/>
            <person name="Larsson T."/>
            <person name="Lv J."/>
            <person name="Arendt D."/>
            <person name="Savage R."/>
            <person name="Osoegawa K."/>
            <person name="de Jong P."/>
            <person name="Lindberg D.R."/>
            <person name="Seaver E.C."/>
            <person name="Weisblat D.A."/>
            <person name="Putnam N.H."/>
            <person name="Grigoriev I.V."/>
            <person name="Rokhsar D.S."/>
        </authorList>
    </citation>
    <scope>NUCLEOTIDE SEQUENCE</scope>
</reference>
<dbReference type="RefSeq" id="XP_009019097.1">
    <property type="nucleotide sequence ID" value="XM_009020849.1"/>
</dbReference>
<reference evidence="4" key="3">
    <citation type="submission" date="2015-06" db="UniProtKB">
        <authorList>
            <consortium name="EnsemblMetazoa"/>
        </authorList>
    </citation>
    <scope>IDENTIFICATION</scope>
</reference>
<keyword evidence="1" id="KW-0812">Transmembrane</keyword>
<dbReference type="GeneID" id="20204953"/>
<dbReference type="Pfam" id="PF02932">
    <property type="entry name" value="Neur_chan_memb"/>
    <property type="match status" value="1"/>
</dbReference>
<dbReference type="InParanoid" id="T1F804"/>
<dbReference type="Gene3D" id="1.20.58.390">
    <property type="entry name" value="Neurotransmitter-gated ion-channel transmembrane domain"/>
    <property type="match status" value="1"/>
</dbReference>
<dbReference type="CDD" id="cd19049">
    <property type="entry name" value="LGIC_TM_anion"/>
    <property type="match status" value="1"/>
</dbReference>
<keyword evidence="1" id="KW-1133">Transmembrane helix</keyword>
<dbReference type="GO" id="GO:0016020">
    <property type="term" value="C:membrane"/>
    <property type="evidence" value="ECO:0007669"/>
    <property type="project" value="InterPro"/>
</dbReference>
<dbReference type="EnsemblMetazoa" id="HelroT174325">
    <property type="protein sequence ID" value="HelroP174325"/>
    <property type="gene ID" value="HelroG174325"/>
</dbReference>
<feature type="domain" description="Neurotransmitter-gated ion-channel transmembrane" evidence="2">
    <location>
        <begin position="27"/>
        <end position="132"/>
    </location>
</feature>
<dbReference type="EMBL" id="KB096716">
    <property type="protein sequence ID" value="ESO02883.1"/>
    <property type="molecule type" value="Genomic_DNA"/>
</dbReference>
<dbReference type="InterPro" id="IPR006201">
    <property type="entry name" value="Neur_channel"/>
</dbReference>
<dbReference type="Proteomes" id="UP000015101">
    <property type="component" value="Unassembled WGS sequence"/>
</dbReference>
<dbReference type="InterPro" id="IPR038050">
    <property type="entry name" value="Neuro_actylchol_rec"/>
</dbReference>
<keyword evidence="1" id="KW-0472">Membrane</keyword>
<reference evidence="3 5" key="2">
    <citation type="journal article" date="2013" name="Nature">
        <title>Insights into bilaterian evolution from three spiralian genomes.</title>
        <authorList>
            <person name="Simakov O."/>
            <person name="Marletaz F."/>
            <person name="Cho S.J."/>
            <person name="Edsinger-Gonzales E."/>
            <person name="Havlak P."/>
            <person name="Hellsten U."/>
            <person name="Kuo D.H."/>
            <person name="Larsson T."/>
            <person name="Lv J."/>
            <person name="Arendt D."/>
            <person name="Savage R."/>
            <person name="Osoegawa K."/>
            <person name="de Jong P."/>
            <person name="Grimwood J."/>
            <person name="Chapman J.A."/>
            <person name="Shapiro H."/>
            <person name="Aerts A."/>
            <person name="Otillar R.P."/>
            <person name="Terry A.Y."/>
            <person name="Boore J.L."/>
            <person name="Grigoriev I.V."/>
            <person name="Lindberg D.R."/>
            <person name="Seaver E.C."/>
            <person name="Weisblat D.A."/>
            <person name="Putnam N.H."/>
            <person name="Rokhsar D.S."/>
        </authorList>
    </citation>
    <scope>NUCLEOTIDE SEQUENCE</scope>
</reference>
<evidence type="ECO:0000313" key="4">
    <source>
        <dbReference type="EnsemblMetazoa" id="HelroP174325"/>
    </source>
</evidence>
<feature type="transmembrane region" description="Helical" evidence="1">
    <location>
        <begin position="20"/>
        <end position="46"/>
    </location>
</feature>
<dbReference type="PRINTS" id="PR00253">
    <property type="entry name" value="GABAARECEPTR"/>
</dbReference>
<name>T1F804_HELRO</name>
<dbReference type="PANTHER" id="PTHR18945">
    <property type="entry name" value="NEUROTRANSMITTER GATED ION CHANNEL"/>
    <property type="match status" value="1"/>
</dbReference>
<dbReference type="OrthoDB" id="407674at2759"/>
<organism evidence="4 5">
    <name type="scientific">Helobdella robusta</name>
    <name type="common">Californian leech</name>
    <dbReference type="NCBI Taxonomy" id="6412"/>
    <lineage>
        <taxon>Eukaryota</taxon>
        <taxon>Metazoa</taxon>
        <taxon>Spiralia</taxon>
        <taxon>Lophotrochozoa</taxon>
        <taxon>Annelida</taxon>
        <taxon>Clitellata</taxon>
        <taxon>Hirudinea</taxon>
        <taxon>Rhynchobdellida</taxon>
        <taxon>Glossiphoniidae</taxon>
        <taxon>Helobdella</taxon>
    </lineage>
</organism>
<accession>T1F804</accession>